<evidence type="ECO:0000313" key="2">
    <source>
        <dbReference type="Proteomes" id="UP000811255"/>
    </source>
</evidence>
<gene>
    <name evidence="1" type="ORF">KK137_11160</name>
</gene>
<proteinExistence type="predicted"/>
<keyword evidence="2" id="KW-1185">Reference proteome</keyword>
<comment type="caution">
    <text evidence="1">The sequence shown here is derived from an EMBL/GenBank/DDBJ whole genome shotgun (WGS) entry which is preliminary data.</text>
</comment>
<accession>A0ABS5W708</accession>
<reference evidence="1 2" key="1">
    <citation type="submission" date="2021-05" db="EMBL/GenBank/DDBJ databases">
        <title>Croceibacterium sp. LX-88 genome sequence.</title>
        <authorList>
            <person name="Luo X."/>
        </authorList>
    </citation>
    <scope>NUCLEOTIDE SEQUENCE [LARGE SCALE GENOMIC DNA]</scope>
    <source>
        <strain evidence="1 2">LX-88</strain>
    </source>
</reference>
<name>A0ABS5W708_9SPHN</name>
<dbReference type="Proteomes" id="UP000811255">
    <property type="component" value="Unassembled WGS sequence"/>
</dbReference>
<organism evidence="1 2">
    <name type="scientific">Croceibacterium selenioxidans</name>
    <dbReference type="NCBI Taxonomy" id="2838833"/>
    <lineage>
        <taxon>Bacteria</taxon>
        <taxon>Pseudomonadati</taxon>
        <taxon>Pseudomonadota</taxon>
        <taxon>Alphaproteobacteria</taxon>
        <taxon>Sphingomonadales</taxon>
        <taxon>Erythrobacteraceae</taxon>
        <taxon>Croceibacterium</taxon>
    </lineage>
</organism>
<sequence>MLTLGLLAAPAAAQQPPRPALTLEQQMMVRCSAVFAIVAGDQARSVPSARAYPPMAARGKEFFVRSNARLMDELRLSREQVQELMSNEVKALQVRSKEAGNPAAYLDSVMKPCLSALDASGL</sequence>
<protein>
    <submittedName>
        <fullName evidence="1">Uncharacterized protein</fullName>
    </submittedName>
</protein>
<evidence type="ECO:0000313" key="1">
    <source>
        <dbReference type="EMBL" id="MBT2134892.1"/>
    </source>
</evidence>
<dbReference type="EMBL" id="JAHFVK010000002">
    <property type="protein sequence ID" value="MBT2134892.1"/>
    <property type="molecule type" value="Genomic_DNA"/>
</dbReference>